<feature type="compositionally biased region" description="Polar residues" evidence="1">
    <location>
        <begin position="186"/>
        <end position="214"/>
    </location>
</feature>
<reference evidence="2 3" key="1">
    <citation type="journal article" date="2021" name="BMC Biol.">
        <title>Horizontally acquired antibacterial genes associated with adaptive radiation of ladybird beetles.</title>
        <authorList>
            <person name="Li H.S."/>
            <person name="Tang X.F."/>
            <person name="Huang Y.H."/>
            <person name="Xu Z.Y."/>
            <person name="Chen M.L."/>
            <person name="Du X.Y."/>
            <person name="Qiu B.Y."/>
            <person name="Chen P.T."/>
            <person name="Zhang W."/>
            <person name="Slipinski A."/>
            <person name="Escalona H.E."/>
            <person name="Waterhouse R.M."/>
            <person name="Zwick A."/>
            <person name="Pang H."/>
        </authorList>
    </citation>
    <scope>NUCLEOTIDE SEQUENCE [LARGE SCALE GENOMIC DNA]</scope>
    <source>
        <strain evidence="2">SYSU2018</strain>
    </source>
</reference>
<dbReference type="EMBL" id="JABFTP020000185">
    <property type="protein sequence ID" value="KAL3286411.1"/>
    <property type="molecule type" value="Genomic_DNA"/>
</dbReference>
<protein>
    <submittedName>
        <fullName evidence="2">Uncharacterized protein</fullName>
    </submittedName>
</protein>
<dbReference type="AlphaFoldDB" id="A0ABD2P681"/>
<gene>
    <name evidence="2" type="ORF">HHI36_000920</name>
</gene>
<keyword evidence="3" id="KW-1185">Reference proteome</keyword>
<dbReference type="Proteomes" id="UP001516400">
    <property type="component" value="Unassembled WGS sequence"/>
</dbReference>
<comment type="caution">
    <text evidence="2">The sequence shown here is derived from an EMBL/GenBank/DDBJ whole genome shotgun (WGS) entry which is preliminary data.</text>
</comment>
<accession>A0ABD2P681</accession>
<organism evidence="2 3">
    <name type="scientific">Cryptolaemus montrouzieri</name>
    <dbReference type="NCBI Taxonomy" id="559131"/>
    <lineage>
        <taxon>Eukaryota</taxon>
        <taxon>Metazoa</taxon>
        <taxon>Ecdysozoa</taxon>
        <taxon>Arthropoda</taxon>
        <taxon>Hexapoda</taxon>
        <taxon>Insecta</taxon>
        <taxon>Pterygota</taxon>
        <taxon>Neoptera</taxon>
        <taxon>Endopterygota</taxon>
        <taxon>Coleoptera</taxon>
        <taxon>Polyphaga</taxon>
        <taxon>Cucujiformia</taxon>
        <taxon>Coccinelloidea</taxon>
        <taxon>Coccinellidae</taxon>
        <taxon>Scymninae</taxon>
        <taxon>Scymnini</taxon>
        <taxon>Cryptolaemus</taxon>
    </lineage>
</organism>
<feature type="region of interest" description="Disordered" evidence="1">
    <location>
        <begin position="123"/>
        <end position="251"/>
    </location>
</feature>
<feature type="compositionally biased region" description="Basic and acidic residues" evidence="1">
    <location>
        <begin position="227"/>
        <end position="251"/>
    </location>
</feature>
<feature type="compositionally biased region" description="Polar residues" evidence="1">
    <location>
        <begin position="165"/>
        <end position="178"/>
    </location>
</feature>
<name>A0ABD2P681_9CUCU</name>
<proteinExistence type="predicted"/>
<sequence>MARDMLPEYSGGSKNLAYFLNQAENYLTLLKKGEENCLFNRPLLEQVKSKLIGEARDVLINYRCSRWGEIKDVLTNRFGDPRSEELLLHDLTTCYQRHNESYEQYHENIKQKLQREVIPKPQQLHFRPTPPWRMNNQDFQSRQNDERNIPRPTNQFPRGPIHLKTQPSQRHYPTNSQVFGKKPTPMSVSTRAISNRNNVNPNHFTPQSRPTFTSKELYNLEEEEREDYQLERLSSDEDENFHEQASEDKEY</sequence>
<evidence type="ECO:0000313" key="3">
    <source>
        <dbReference type="Proteomes" id="UP001516400"/>
    </source>
</evidence>
<evidence type="ECO:0000256" key="1">
    <source>
        <dbReference type="SAM" id="MobiDB-lite"/>
    </source>
</evidence>
<evidence type="ECO:0000313" key="2">
    <source>
        <dbReference type="EMBL" id="KAL3286411.1"/>
    </source>
</evidence>